<evidence type="ECO:0000313" key="2">
    <source>
        <dbReference type="Proteomes" id="UP000509222"/>
    </source>
</evidence>
<dbReference type="AlphaFoldDB" id="A0A7H8QAJ0"/>
<dbReference type="EMBL" id="CP051177">
    <property type="protein sequence ID" value="QKX50263.1"/>
    <property type="molecule type" value="Genomic_DNA"/>
</dbReference>
<gene>
    <name evidence="1" type="ORF">HF394_06480</name>
</gene>
<proteinExistence type="predicted"/>
<reference evidence="2" key="2">
    <citation type="submission" date="2020-06" db="EMBL/GenBank/DDBJ databases">
        <title>Isolation of Planomicrobium glaciei.</title>
        <authorList>
            <person name="Malisova L."/>
            <person name="Safrankova R."/>
            <person name="Jakubu V."/>
            <person name="Spanelova P."/>
        </authorList>
    </citation>
    <scope>NUCLEOTIDE SEQUENCE [LARGE SCALE GENOMIC DNA]</scope>
    <source>
        <strain evidence="2">NRL-ATB46093</strain>
    </source>
</reference>
<name>A0A7H8QAJ0_9BACL</name>
<accession>A0A7H8QAJ0</accession>
<dbReference type="RefSeq" id="WP_176294312.1">
    <property type="nucleotide sequence ID" value="NZ_CP051177.1"/>
</dbReference>
<dbReference type="CDD" id="cd11543">
    <property type="entry name" value="NTP-PPase_u6"/>
    <property type="match status" value="1"/>
</dbReference>
<sequence length="104" mass="12016">MEFKQAVEQSIEIRKAYHRLEKMHHGSEWSVQEDALAFLTDAALVGRLTMAHEERWPVGDNPESELTHKIGESIWWLIVLAERMGIDSNEALGNFLEEKKNDLL</sequence>
<evidence type="ECO:0000313" key="1">
    <source>
        <dbReference type="EMBL" id="QKX50263.1"/>
    </source>
</evidence>
<reference evidence="1 2" key="1">
    <citation type="submission" date="2020-04" db="EMBL/GenBank/DDBJ databases">
        <authorList>
            <person name="Pajer P."/>
            <person name="Broz P."/>
        </authorList>
    </citation>
    <scope>NUCLEOTIDE SEQUENCE [LARGE SCALE GENOMIC DNA]</scope>
    <source>
        <strain evidence="2">NRL-ATB46093</strain>
    </source>
</reference>
<keyword evidence="2" id="KW-1185">Reference proteome</keyword>
<protein>
    <submittedName>
        <fullName evidence="1">MazG-like protein</fullName>
    </submittedName>
</protein>
<dbReference type="Proteomes" id="UP000509222">
    <property type="component" value="Chromosome"/>
</dbReference>
<organism evidence="1 2">
    <name type="scientific">Planococcus glaciei</name>
    <dbReference type="NCBI Taxonomy" id="459472"/>
    <lineage>
        <taxon>Bacteria</taxon>
        <taxon>Bacillati</taxon>
        <taxon>Bacillota</taxon>
        <taxon>Bacilli</taxon>
        <taxon>Bacillales</taxon>
        <taxon>Caryophanaceae</taxon>
        <taxon>Planococcus</taxon>
    </lineage>
</organism>